<dbReference type="PANTHER" id="PTHR11088:SF60">
    <property type="entry name" value="TRNA DIMETHYLALLYLTRANSFERASE"/>
    <property type="match status" value="1"/>
</dbReference>
<dbReference type="NCBIfam" id="TIGR00174">
    <property type="entry name" value="miaA"/>
    <property type="match status" value="1"/>
</dbReference>
<dbReference type="InterPro" id="IPR039657">
    <property type="entry name" value="Dimethylallyltransferase"/>
</dbReference>
<dbReference type="PANTHER" id="PTHR11088">
    <property type="entry name" value="TRNA DIMETHYLALLYLTRANSFERASE"/>
    <property type="match status" value="1"/>
</dbReference>
<dbReference type="GO" id="GO:0006400">
    <property type="term" value="P:tRNA modification"/>
    <property type="evidence" value="ECO:0007669"/>
    <property type="project" value="TreeGrafter"/>
</dbReference>
<proteinExistence type="inferred from homology"/>
<evidence type="ECO:0000256" key="2">
    <source>
        <dbReference type="ARBA" id="ARBA00003213"/>
    </source>
</evidence>
<keyword evidence="8 10" id="KW-0460">Magnesium</keyword>
<sequence>MAPKKNTVIIIAGATASGKTSLAIQLAQHFNTEIISADSRQCFKELNIGVAKPSPEELQLVPHHFISSHSITDDVTAQIFVQYALEKCNQVFQHNPIVIMAGGTGLYIKAFCEGLDPIPNADKDIRAFIALQYQTNGLAWLQNEVSTKDPLFWQQCEQQNPQRLMRALEIKLSTGNSIIHYRNRQIAERPFNIIKLGLSVEKTLLHSNINQRVDSMMSAGLLKEAANLRSYAYLNALQTVGYKEFFAYFDGITTLNLAIEAIKINTRHYAKRQITWFKKDTSINWFDSKFAFESSLKLLQKRM</sequence>
<evidence type="ECO:0000256" key="13">
    <source>
        <dbReference type="RuleBase" id="RU003785"/>
    </source>
</evidence>
<dbReference type="AlphaFoldDB" id="A0A8J8FHF4"/>
<evidence type="ECO:0000313" key="15">
    <source>
        <dbReference type="Proteomes" id="UP000598971"/>
    </source>
</evidence>
<feature type="region of interest" description="Interaction with substrate tRNA" evidence="10">
    <location>
        <begin position="38"/>
        <end position="41"/>
    </location>
</feature>
<keyword evidence="5 10" id="KW-0819">tRNA processing</keyword>
<keyword evidence="7 10" id="KW-0067">ATP-binding</keyword>
<comment type="function">
    <text evidence="2 10 12">Catalyzes the transfer of a dimethylallyl group onto the adenine at position 37 in tRNAs that read codons beginning with uridine, leading to the formation of N6-(dimethylallyl)adenosine (i(6)A).</text>
</comment>
<keyword evidence="6 10" id="KW-0547">Nucleotide-binding</keyword>
<feature type="site" description="Interaction with substrate tRNA" evidence="10">
    <location>
        <position position="126"/>
    </location>
</feature>
<feature type="region of interest" description="Interaction with substrate tRNA" evidence="10">
    <location>
        <begin position="162"/>
        <end position="166"/>
    </location>
</feature>
<dbReference type="EMBL" id="WHPF01000010">
    <property type="protein sequence ID" value="NNV56662.1"/>
    <property type="molecule type" value="Genomic_DNA"/>
</dbReference>
<evidence type="ECO:0000256" key="8">
    <source>
        <dbReference type="ARBA" id="ARBA00022842"/>
    </source>
</evidence>
<dbReference type="HAMAP" id="MF_00185">
    <property type="entry name" value="IPP_trans"/>
    <property type="match status" value="1"/>
</dbReference>
<keyword evidence="15" id="KW-1185">Reference proteome</keyword>
<evidence type="ECO:0000256" key="3">
    <source>
        <dbReference type="ARBA" id="ARBA00005842"/>
    </source>
</evidence>
<comment type="catalytic activity">
    <reaction evidence="9 10 11">
        <text>adenosine(37) in tRNA + dimethylallyl diphosphate = N(6)-dimethylallyladenosine(37) in tRNA + diphosphate</text>
        <dbReference type="Rhea" id="RHEA:26482"/>
        <dbReference type="Rhea" id="RHEA-COMP:10162"/>
        <dbReference type="Rhea" id="RHEA-COMP:10375"/>
        <dbReference type="ChEBI" id="CHEBI:33019"/>
        <dbReference type="ChEBI" id="CHEBI:57623"/>
        <dbReference type="ChEBI" id="CHEBI:74411"/>
        <dbReference type="ChEBI" id="CHEBI:74415"/>
        <dbReference type="EC" id="2.5.1.75"/>
    </reaction>
</comment>
<feature type="binding site" evidence="10">
    <location>
        <begin position="15"/>
        <end position="20"/>
    </location>
    <ligand>
        <name>substrate</name>
    </ligand>
</feature>
<comment type="cofactor">
    <cofactor evidence="1 10">
        <name>Mg(2+)</name>
        <dbReference type="ChEBI" id="CHEBI:18420"/>
    </cofactor>
</comment>
<dbReference type="SUPFAM" id="SSF52540">
    <property type="entry name" value="P-loop containing nucleoside triphosphate hydrolases"/>
    <property type="match status" value="1"/>
</dbReference>
<dbReference type="InterPro" id="IPR027417">
    <property type="entry name" value="P-loop_NTPase"/>
</dbReference>
<dbReference type="GO" id="GO:0052381">
    <property type="term" value="F:tRNA dimethylallyltransferase activity"/>
    <property type="evidence" value="ECO:0007669"/>
    <property type="project" value="UniProtKB-UniRule"/>
</dbReference>
<dbReference type="EC" id="2.5.1.75" evidence="10"/>
<evidence type="ECO:0000256" key="4">
    <source>
        <dbReference type="ARBA" id="ARBA00022679"/>
    </source>
</evidence>
<dbReference type="GO" id="GO:0005524">
    <property type="term" value="F:ATP binding"/>
    <property type="evidence" value="ECO:0007669"/>
    <property type="project" value="UniProtKB-UniRule"/>
</dbReference>
<evidence type="ECO:0000256" key="12">
    <source>
        <dbReference type="RuleBase" id="RU003784"/>
    </source>
</evidence>
<name>A0A8J8FHF4_9BACT</name>
<feature type="site" description="Interaction with substrate tRNA" evidence="10">
    <location>
        <position position="104"/>
    </location>
</feature>
<evidence type="ECO:0000256" key="10">
    <source>
        <dbReference type="HAMAP-Rule" id="MF_00185"/>
    </source>
</evidence>
<gene>
    <name evidence="10 14" type="primary">miaA</name>
    <name evidence="14" type="ORF">GD597_14415</name>
</gene>
<organism evidence="14 15">
    <name type="scientific">Limnovirga soli</name>
    <dbReference type="NCBI Taxonomy" id="2656915"/>
    <lineage>
        <taxon>Bacteria</taxon>
        <taxon>Pseudomonadati</taxon>
        <taxon>Bacteroidota</taxon>
        <taxon>Chitinophagia</taxon>
        <taxon>Chitinophagales</taxon>
        <taxon>Chitinophagaceae</taxon>
        <taxon>Limnovirga</taxon>
    </lineage>
</organism>
<dbReference type="Gene3D" id="1.10.20.140">
    <property type="match status" value="1"/>
</dbReference>
<evidence type="ECO:0000256" key="1">
    <source>
        <dbReference type="ARBA" id="ARBA00001946"/>
    </source>
</evidence>
<accession>A0A8J8FHF4</accession>
<evidence type="ECO:0000256" key="5">
    <source>
        <dbReference type="ARBA" id="ARBA00022694"/>
    </source>
</evidence>
<evidence type="ECO:0000313" key="14">
    <source>
        <dbReference type="EMBL" id="NNV56662.1"/>
    </source>
</evidence>
<dbReference type="Pfam" id="PF01715">
    <property type="entry name" value="IPPT"/>
    <property type="match status" value="1"/>
</dbReference>
<evidence type="ECO:0000256" key="7">
    <source>
        <dbReference type="ARBA" id="ARBA00022840"/>
    </source>
</evidence>
<keyword evidence="4 10" id="KW-0808">Transferase</keyword>
<comment type="caution">
    <text evidence="10">Lacks conserved residue(s) required for the propagation of feature annotation.</text>
</comment>
<comment type="similarity">
    <text evidence="3 10 13">Belongs to the IPP transferase family.</text>
</comment>
<evidence type="ECO:0000256" key="9">
    <source>
        <dbReference type="ARBA" id="ARBA00049563"/>
    </source>
</evidence>
<reference evidence="14" key="1">
    <citation type="submission" date="2019-10" db="EMBL/GenBank/DDBJ databases">
        <title>Draft genome sequence of Panacibacter sp. KCS-6.</title>
        <authorList>
            <person name="Yim K.J."/>
        </authorList>
    </citation>
    <scope>NUCLEOTIDE SEQUENCE</scope>
    <source>
        <strain evidence="14">KCS-6</strain>
    </source>
</reference>
<dbReference type="Proteomes" id="UP000598971">
    <property type="component" value="Unassembled WGS sequence"/>
</dbReference>
<feature type="binding site" evidence="10">
    <location>
        <begin position="13"/>
        <end position="20"/>
    </location>
    <ligand>
        <name>ATP</name>
        <dbReference type="ChEBI" id="CHEBI:30616"/>
    </ligand>
</feature>
<evidence type="ECO:0000256" key="11">
    <source>
        <dbReference type="RuleBase" id="RU003783"/>
    </source>
</evidence>
<comment type="caution">
    <text evidence="14">The sequence shown here is derived from an EMBL/GenBank/DDBJ whole genome shotgun (WGS) entry which is preliminary data.</text>
</comment>
<protein>
    <recommendedName>
        <fullName evidence="10">tRNA dimethylallyltransferase</fullName>
        <ecNumber evidence="10">2.5.1.75</ecNumber>
    </recommendedName>
    <alternativeName>
        <fullName evidence="10">Dimethylallyl diphosphate:tRNA dimethylallyltransferase</fullName>
        <shortName evidence="10">DMAPP:tRNA dimethylallyltransferase</shortName>
        <shortName evidence="10">DMATase</shortName>
    </alternativeName>
    <alternativeName>
        <fullName evidence="10">Isopentenyl-diphosphate:tRNA isopentenyltransferase</fullName>
        <shortName evidence="10">IPP transferase</shortName>
        <shortName evidence="10">IPPT</shortName>
        <shortName evidence="10">IPTase</shortName>
    </alternativeName>
</protein>
<evidence type="ECO:0000256" key="6">
    <source>
        <dbReference type="ARBA" id="ARBA00022741"/>
    </source>
</evidence>
<comment type="subunit">
    <text evidence="10">Monomer.</text>
</comment>
<dbReference type="RefSeq" id="WP_171608606.1">
    <property type="nucleotide sequence ID" value="NZ_WHPF01000010.1"/>
</dbReference>
<dbReference type="InterPro" id="IPR018022">
    <property type="entry name" value="IPT"/>
</dbReference>
<dbReference type="Gene3D" id="3.40.50.300">
    <property type="entry name" value="P-loop containing nucleotide triphosphate hydrolases"/>
    <property type="match status" value="1"/>
</dbReference>